<sequence length="270" mass="30842">MSSQTQQYTSNQRFESNYTVDQQQIETWVETFHQQGCLFLEEVLTEEHCAQLRKDLNAKINPENTGSGIQLHHRMFEHSPANLNLFDLEPIVSFAEALVAPNCHIIHNNSFITPPGGGLSTWHQDDTPHLIVTDDQPPKNIRLPVLFFTANYYLTDVTEVEHGGTETIPGSHLFGASPPPQIEDTEWEDKIQYNLGKAGSVAMFNNQVWHRGGPNQSDQTRYITQITYGRRVIGHKYYPFMNYTMPEHVYKDADPRLKRLVGFLDHGAYG</sequence>
<dbReference type="AlphaFoldDB" id="A0A382HLU2"/>
<accession>A0A382HLU2</accession>
<evidence type="ECO:0008006" key="2">
    <source>
        <dbReference type="Google" id="ProtNLM"/>
    </source>
</evidence>
<gene>
    <name evidence="1" type="ORF">METZ01_LOCUS240761</name>
</gene>
<protein>
    <recommendedName>
        <fullName evidence="2">Mitomycin antibiotics/polyketide fumonisin biosynthesis protein</fullName>
    </recommendedName>
</protein>
<dbReference type="SUPFAM" id="SSF51197">
    <property type="entry name" value="Clavaminate synthase-like"/>
    <property type="match status" value="1"/>
</dbReference>
<organism evidence="1">
    <name type="scientific">marine metagenome</name>
    <dbReference type="NCBI Taxonomy" id="408172"/>
    <lineage>
        <taxon>unclassified sequences</taxon>
        <taxon>metagenomes</taxon>
        <taxon>ecological metagenomes</taxon>
    </lineage>
</organism>
<dbReference type="InterPro" id="IPR008775">
    <property type="entry name" value="Phytyl_CoA_dOase-like"/>
</dbReference>
<name>A0A382HLU2_9ZZZZ</name>
<reference evidence="1" key="1">
    <citation type="submission" date="2018-05" db="EMBL/GenBank/DDBJ databases">
        <authorList>
            <person name="Lanie J.A."/>
            <person name="Ng W.-L."/>
            <person name="Kazmierczak K.M."/>
            <person name="Andrzejewski T.M."/>
            <person name="Davidsen T.M."/>
            <person name="Wayne K.J."/>
            <person name="Tettelin H."/>
            <person name="Glass J.I."/>
            <person name="Rusch D."/>
            <person name="Podicherti R."/>
            <person name="Tsui H.-C.T."/>
            <person name="Winkler M.E."/>
        </authorList>
    </citation>
    <scope>NUCLEOTIDE SEQUENCE</scope>
</reference>
<dbReference type="EMBL" id="UINC01061874">
    <property type="protein sequence ID" value="SVB87907.1"/>
    <property type="molecule type" value="Genomic_DNA"/>
</dbReference>
<dbReference type="GO" id="GO:0046872">
    <property type="term" value="F:metal ion binding"/>
    <property type="evidence" value="ECO:0007669"/>
    <property type="project" value="UniProtKB-ARBA"/>
</dbReference>
<proteinExistence type="predicted"/>
<dbReference type="PANTHER" id="PTHR20883:SF48">
    <property type="entry name" value="ECTOINE DIOXYGENASE"/>
    <property type="match status" value="1"/>
</dbReference>
<dbReference type="Gene3D" id="2.60.120.620">
    <property type="entry name" value="q2cbj1_9rhob like domain"/>
    <property type="match status" value="1"/>
</dbReference>
<dbReference type="PANTHER" id="PTHR20883">
    <property type="entry name" value="PHYTANOYL-COA DIOXYGENASE DOMAIN CONTAINING 1"/>
    <property type="match status" value="1"/>
</dbReference>
<dbReference type="GO" id="GO:0016491">
    <property type="term" value="F:oxidoreductase activity"/>
    <property type="evidence" value="ECO:0007669"/>
    <property type="project" value="UniProtKB-ARBA"/>
</dbReference>
<dbReference type="Pfam" id="PF05721">
    <property type="entry name" value="PhyH"/>
    <property type="match status" value="1"/>
</dbReference>
<evidence type="ECO:0000313" key="1">
    <source>
        <dbReference type="EMBL" id="SVB87907.1"/>
    </source>
</evidence>